<dbReference type="Gene3D" id="3.40.50.300">
    <property type="entry name" value="P-loop containing nucleotide triphosphate hydrolases"/>
    <property type="match status" value="1"/>
</dbReference>
<reference evidence="3" key="1">
    <citation type="submission" date="2017-02" db="EMBL/GenBank/DDBJ databases">
        <title>Pseudomonas floridae sp. nov., a novel pathogenic bacterial species isolated from tomato.</title>
        <authorList>
            <person name="Timilsina S."/>
            <person name="Vallad G.E."/>
            <person name="Jones J.B."/>
        </authorList>
    </citation>
    <scope>NUCLEOTIDE SEQUENCE [LARGE SCALE GENOMIC DNA]</scope>
    <source>
        <strain evidence="3">GEV388</strain>
    </source>
</reference>
<dbReference type="STRING" id="1958950.BZK31_03290"/>
<dbReference type="InterPro" id="IPR027417">
    <property type="entry name" value="P-loop_NTPase"/>
</dbReference>
<dbReference type="SUPFAM" id="SSF52540">
    <property type="entry name" value="P-loop containing nucleoside triphosphate hydrolases"/>
    <property type="match status" value="1"/>
</dbReference>
<dbReference type="Proteomes" id="UP000192815">
    <property type="component" value="Unassembled WGS sequence"/>
</dbReference>
<feature type="domain" description="ATPase AAA-type core" evidence="1">
    <location>
        <begin position="22"/>
        <end position="332"/>
    </location>
</feature>
<name>A0A1X0NCE2_9PSED</name>
<dbReference type="InterPro" id="IPR003959">
    <property type="entry name" value="ATPase_AAA_core"/>
</dbReference>
<dbReference type="OrthoDB" id="9815944at2"/>
<evidence type="ECO:0000259" key="1">
    <source>
        <dbReference type="Pfam" id="PF13304"/>
    </source>
</evidence>
<proteinExistence type="predicted"/>
<protein>
    <recommendedName>
        <fullName evidence="1">ATPase AAA-type core domain-containing protein</fullName>
    </recommendedName>
</protein>
<evidence type="ECO:0000313" key="3">
    <source>
        <dbReference type="Proteomes" id="UP000192815"/>
    </source>
</evidence>
<dbReference type="Pfam" id="PF13304">
    <property type="entry name" value="AAA_21"/>
    <property type="match status" value="1"/>
</dbReference>
<comment type="caution">
    <text evidence="2">The sequence shown here is derived from an EMBL/GenBank/DDBJ whole genome shotgun (WGS) entry which is preliminary data.</text>
</comment>
<dbReference type="GO" id="GO:0005524">
    <property type="term" value="F:ATP binding"/>
    <property type="evidence" value="ECO:0007669"/>
    <property type="project" value="InterPro"/>
</dbReference>
<dbReference type="EMBL" id="MUIO01000010">
    <property type="protein sequence ID" value="ORC61346.1"/>
    <property type="molecule type" value="Genomic_DNA"/>
</dbReference>
<gene>
    <name evidence="2" type="ORF">BZK31_03290</name>
</gene>
<dbReference type="InterPro" id="IPR051396">
    <property type="entry name" value="Bact_Antivir_Def_Nuclease"/>
</dbReference>
<dbReference type="AlphaFoldDB" id="A0A1X0NCE2"/>
<keyword evidence="3" id="KW-1185">Reference proteome</keyword>
<sequence length="427" mass="47512">MERLSVSNFLSIKKATLELKRINIFIGPQAQGKSILSKLVYYFKEFPLGILESAIEERTKRQFDSSAKDRFERIFPPYAWEGKAFLIVYDTPSYKILIENEKVGFRFKFSVTYTSSIGKALVAARKTVRSEFDTSLRAGGSIARGPVAISYVHQAIASSLLRDKLEQTIYVPAGRSFFANLQKSLFSFIASSIPIDYFIKEFGAIYENTRTGGITRQAARTRPKGVDKIVEDLLCGSHEHLKGEDWIVGARGRVNLSHASSGQQEALPMAIVLSIWPYLSSAAYTRSFVIEEPEAHLFPFAQGQVVSLIAAAYNAPGNDGVFVITTHSPYILTALNNLVQARNAASVANEKELLEIYKIVPKDQLIEFDDLAAYAVNEGGVTSILDTEYSLIQAHAIDGVSEYFASRFEKLLEIEAVAQDRMNMDLI</sequence>
<organism evidence="2 3">
    <name type="scientific">Pseudomonas floridensis</name>
    <dbReference type="NCBI Taxonomy" id="1958950"/>
    <lineage>
        <taxon>Bacteria</taxon>
        <taxon>Pseudomonadati</taxon>
        <taxon>Pseudomonadota</taxon>
        <taxon>Gammaproteobacteria</taxon>
        <taxon>Pseudomonadales</taxon>
        <taxon>Pseudomonadaceae</taxon>
        <taxon>Pseudomonas</taxon>
    </lineage>
</organism>
<evidence type="ECO:0000313" key="2">
    <source>
        <dbReference type="EMBL" id="ORC61346.1"/>
    </source>
</evidence>
<dbReference type="RefSeq" id="WP_083181235.1">
    <property type="nucleotide sequence ID" value="NZ_CBCRZR010000003.1"/>
</dbReference>
<accession>A0A1X0NCE2</accession>
<dbReference type="PANTHER" id="PTHR43581">
    <property type="entry name" value="ATP/GTP PHOSPHATASE"/>
    <property type="match status" value="1"/>
</dbReference>
<dbReference type="GO" id="GO:0016887">
    <property type="term" value="F:ATP hydrolysis activity"/>
    <property type="evidence" value="ECO:0007669"/>
    <property type="project" value="InterPro"/>
</dbReference>
<dbReference type="PANTHER" id="PTHR43581:SF4">
    <property type="entry name" value="ATP_GTP PHOSPHATASE"/>
    <property type="match status" value="1"/>
</dbReference>